<dbReference type="AlphaFoldDB" id="A0AAC9HUX7"/>
<evidence type="ECO:0000259" key="1">
    <source>
        <dbReference type="SMART" id="SM00943"/>
    </source>
</evidence>
<dbReference type="KEGG" id="ahm:TL08_21050"/>
<dbReference type="Pfam" id="PF09250">
    <property type="entry name" value="Prim-Pol"/>
    <property type="match status" value="1"/>
</dbReference>
<proteinExistence type="predicted"/>
<dbReference type="SMART" id="SM00943">
    <property type="entry name" value="Prim-Pol"/>
    <property type="match status" value="1"/>
</dbReference>
<accession>A0AAC9HUX7</accession>
<dbReference type="SUPFAM" id="SSF56747">
    <property type="entry name" value="Prim-pol domain"/>
    <property type="match status" value="1"/>
</dbReference>
<dbReference type="EMBL" id="CP014859">
    <property type="protein sequence ID" value="AOS65000.1"/>
    <property type="molecule type" value="Genomic_DNA"/>
</dbReference>
<protein>
    <submittedName>
        <fullName evidence="2">Bifunctional DNA primase/polymerase famiily protein</fullName>
    </submittedName>
</protein>
<organism evidence="2 3">
    <name type="scientific">Actinoalloteichus hymeniacidonis</name>
    <dbReference type="NCBI Taxonomy" id="340345"/>
    <lineage>
        <taxon>Bacteria</taxon>
        <taxon>Bacillati</taxon>
        <taxon>Actinomycetota</taxon>
        <taxon>Actinomycetes</taxon>
        <taxon>Pseudonocardiales</taxon>
        <taxon>Pseudonocardiaceae</taxon>
        <taxon>Actinoalloteichus</taxon>
    </lineage>
</organism>
<dbReference type="Proteomes" id="UP000095210">
    <property type="component" value="Chromosome"/>
</dbReference>
<sequence length="327" mass="34969">MTGDIRSALRSAATSAAERFGPVFPLRAPKARHAKRPAWGLHADRDCDGTGYCRTGHLGWEDLATADTERVARCWSNFCRLGSGVHNIGLPCGLSGLLVVDCDMPKGPDDRPEGRWTREGVGSGLDMLTALAQEVGEQPPLPGDTFTVRTPSGGTHLYYRMPSGVRLGNTASALGWRIDTRGWGGYVAAPGSMVTDTTGTRRYEVEADVPILDLPAWITRRLADRPRETLSAAPQMATDRLDRYVVAAVRGECARVAEAPPGAHAMTLFTAAMALGRLAPSLPPGTAHSALTTAAAGYLDSGCDCTTREIDRNIRNGLTRATVRTSR</sequence>
<dbReference type="InterPro" id="IPR015330">
    <property type="entry name" value="DNA_primase/pol_bifunc_N"/>
</dbReference>
<dbReference type="CDD" id="cd04859">
    <property type="entry name" value="Prim_Pol"/>
    <property type="match status" value="1"/>
</dbReference>
<name>A0AAC9HUX7_9PSEU</name>
<feature type="domain" description="DNA primase/polymerase bifunctional N-terminal" evidence="1">
    <location>
        <begin position="13"/>
        <end position="218"/>
    </location>
</feature>
<dbReference type="RefSeq" id="WP_069851408.1">
    <property type="nucleotide sequence ID" value="NZ_CP014859.1"/>
</dbReference>
<keyword evidence="3" id="KW-1185">Reference proteome</keyword>
<reference evidence="3" key="1">
    <citation type="submission" date="2016-03" db="EMBL/GenBank/DDBJ databases">
        <title>Complete genome sequence of the type strain Actinoalloteichus hymeniacidonis DSM 45092.</title>
        <authorList>
            <person name="Schaffert L."/>
            <person name="Albersmeier A."/>
            <person name="Winkler A."/>
            <person name="Kalinowski J."/>
            <person name="Zotchev S."/>
            <person name="Ruckert C."/>
        </authorList>
    </citation>
    <scope>NUCLEOTIDE SEQUENCE [LARGE SCALE GENOMIC DNA]</scope>
    <source>
        <strain evidence="3">HPA177(T) (DSM 45092(T))</strain>
    </source>
</reference>
<gene>
    <name evidence="2" type="ORF">TL08_21050</name>
</gene>
<evidence type="ECO:0000313" key="3">
    <source>
        <dbReference type="Proteomes" id="UP000095210"/>
    </source>
</evidence>
<evidence type="ECO:0000313" key="2">
    <source>
        <dbReference type="EMBL" id="AOS65000.1"/>
    </source>
</evidence>